<name>A0A240UKQ8_9GAMM</name>
<keyword evidence="8 10" id="KW-0449">Lipoprotein</keyword>
<dbReference type="PANTHER" id="PTHR30203">
    <property type="entry name" value="OUTER MEMBRANE CATION EFFLUX PROTEIN"/>
    <property type="match status" value="1"/>
</dbReference>
<protein>
    <submittedName>
        <fullName evidence="13">Uncharacterized protein</fullName>
    </submittedName>
</protein>
<evidence type="ECO:0000313" key="13">
    <source>
        <dbReference type="EMBL" id="ART62084.1"/>
    </source>
</evidence>
<evidence type="ECO:0000256" key="5">
    <source>
        <dbReference type="ARBA" id="ARBA00022729"/>
    </source>
</evidence>
<evidence type="ECO:0000256" key="9">
    <source>
        <dbReference type="ARBA" id="ARBA00037313"/>
    </source>
</evidence>
<evidence type="ECO:0000256" key="2">
    <source>
        <dbReference type="ARBA" id="ARBA00007613"/>
    </source>
</evidence>
<feature type="coiled-coil region" evidence="11">
    <location>
        <begin position="407"/>
        <end position="434"/>
    </location>
</feature>
<sequence>MKTDNGQLARWAQGVRPGAAGLLLAALISGCASYEGIEPKGELVSLNQLSALQAVRDVTISSANWPERQWWNALGDPHLEALIQEALADSPDMDVAQARLRSANAAVDQAGAKRLPTVDGSAKISRSRVSEVDDPSGQGNIYSTTRGLSSKFSYDVDLWGGRRAAWSAALGEARATEIDLHEAALTLSVNVARAYVQLAGDYALLGIAQQELERAQTIDQTNQQLQQAGLSDQSARLQSRSSVSTAKQTLESAEQAVRSDRISLGVLLGKGPDRGFDIERPLPLSPALLSLPSVVPAELVGRRPDVVAARWRVEAQTQQIKADKAQFYPNLNLSAMAGFSSRLGSYFFSEPAKSWNVSPALSLPIFEGGRLRANLDSTEADYDLAVAQYNQTVISALGTVADTITSVQSLDRQRQSLEKARDDAQQAFDLALERFQAGITNYLQVLSTQQQLLSAQQSLVSLNSQLVDTSIQLVQALGGGFHDGLNVPHISGGYPHAPNPRTTGSSSDQAGS</sequence>
<dbReference type="PANTHER" id="PTHR30203:SF20">
    <property type="entry name" value="MULTIDRUG RESISTANCE OUTER MEMBRANE PROTEIN MDTP-RELATED"/>
    <property type="match status" value="1"/>
</dbReference>
<dbReference type="PROSITE" id="PS51257">
    <property type="entry name" value="PROKAR_LIPOPROTEIN"/>
    <property type="match status" value="1"/>
</dbReference>
<evidence type="ECO:0000256" key="8">
    <source>
        <dbReference type="ARBA" id="ARBA00023288"/>
    </source>
</evidence>
<keyword evidence="6 10" id="KW-0472">Membrane</keyword>
<evidence type="ECO:0000256" key="3">
    <source>
        <dbReference type="ARBA" id="ARBA00022452"/>
    </source>
</evidence>
<organism evidence="13 14">
    <name type="scientific">Kushneria marisflavi</name>
    <dbReference type="NCBI Taxonomy" id="157779"/>
    <lineage>
        <taxon>Bacteria</taxon>
        <taxon>Pseudomonadati</taxon>
        <taxon>Pseudomonadota</taxon>
        <taxon>Gammaproteobacteria</taxon>
        <taxon>Oceanospirillales</taxon>
        <taxon>Halomonadaceae</taxon>
        <taxon>Kushneria</taxon>
    </lineage>
</organism>
<dbReference type="Gene3D" id="2.20.200.10">
    <property type="entry name" value="Outer membrane efflux proteins (OEP)"/>
    <property type="match status" value="1"/>
</dbReference>
<dbReference type="RefSeq" id="WP_086899338.1">
    <property type="nucleotide sequence ID" value="NZ_CP021358.1"/>
</dbReference>
<dbReference type="InterPro" id="IPR003423">
    <property type="entry name" value="OMP_efflux"/>
</dbReference>
<dbReference type="Gene3D" id="1.20.1600.10">
    <property type="entry name" value="Outer membrane efflux proteins (OEP)"/>
    <property type="match status" value="1"/>
</dbReference>
<keyword evidence="7 10" id="KW-0564">Palmitate</keyword>
<gene>
    <name evidence="13" type="ORF">B9H00_02515</name>
</gene>
<dbReference type="OrthoDB" id="9770517at2"/>
<evidence type="ECO:0000256" key="12">
    <source>
        <dbReference type="SAM" id="MobiDB-lite"/>
    </source>
</evidence>
<dbReference type="NCBIfam" id="TIGR01845">
    <property type="entry name" value="outer_NodT"/>
    <property type="match status" value="1"/>
</dbReference>
<dbReference type="KEGG" id="kma:B9H00_02515"/>
<keyword evidence="3 10" id="KW-1134">Transmembrane beta strand</keyword>
<keyword evidence="5" id="KW-0732">Signal</keyword>
<accession>A0A240UKQ8</accession>
<reference evidence="13 14" key="1">
    <citation type="submission" date="2017-05" db="EMBL/GenBank/DDBJ databases">
        <authorList>
            <person name="Song R."/>
            <person name="Chenine A.L."/>
            <person name="Ruprecht R.M."/>
        </authorList>
    </citation>
    <scope>NUCLEOTIDE SEQUENCE [LARGE SCALE GENOMIC DNA]</scope>
    <source>
        <strain evidence="13">SW32</strain>
    </source>
</reference>
<evidence type="ECO:0000256" key="10">
    <source>
        <dbReference type="RuleBase" id="RU362097"/>
    </source>
</evidence>
<evidence type="ECO:0000256" key="4">
    <source>
        <dbReference type="ARBA" id="ARBA00022692"/>
    </source>
</evidence>
<comment type="function">
    <text evidence="9">Could be involved in resistance to puromycin, acriflavine and tetraphenylarsonium chloride.</text>
</comment>
<comment type="subcellular location">
    <subcellularLocation>
        <location evidence="10">Cell outer membrane</location>
        <topology evidence="10">Lipid-anchor</topology>
    </subcellularLocation>
    <subcellularLocation>
        <location evidence="1">Membrane</location>
    </subcellularLocation>
</comment>
<feature type="compositionally biased region" description="Polar residues" evidence="12">
    <location>
        <begin position="500"/>
        <end position="512"/>
    </location>
</feature>
<evidence type="ECO:0000313" key="14">
    <source>
        <dbReference type="Proteomes" id="UP000194457"/>
    </source>
</evidence>
<evidence type="ECO:0000256" key="6">
    <source>
        <dbReference type="ARBA" id="ARBA00023136"/>
    </source>
</evidence>
<dbReference type="AlphaFoldDB" id="A0A240UKQ8"/>
<comment type="similarity">
    <text evidence="2 10">Belongs to the outer membrane factor (OMF) (TC 1.B.17) family.</text>
</comment>
<proteinExistence type="inferred from homology"/>
<keyword evidence="4 10" id="KW-0812">Transmembrane</keyword>
<dbReference type="Pfam" id="PF02321">
    <property type="entry name" value="OEP"/>
    <property type="match status" value="2"/>
</dbReference>
<keyword evidence="11" id="KW-0175">Coiled coil</keyword>
<dbReference type="SUPFAM" id="SSF56954">
    <property type="entry name" value="Outer membrane efflux proteins (OEP)"/>
    <property type="match status" value="1"/>
</dbReference>
<keyword evidence="14" id="KW-1185">Reference proteome</keyword>
<dbReference type="InterPro" id="IPR010131">
    <property type="entry name" value="MdtP/NodT-like"/>
</dbReference>
<evidence type="ECO:0000256" key="7">
    <source>
        <dbReference type="ARBA" id="ARBA00023139"/>
    </source>
</evidence>
<dbReference type="EMBL" id="CP021358">
    <property type="protein sequence ID" value="ART62084.1"/>
    <property type="molecule type" value="Genomic_DNA"/>
</dbReference>
<evidence type="ECO:0000256" key="1">
    <source>
        <dbReference type="ARBA" id="ARBA00004370"/>
    </source>
</evidence>
<evidence type="ECO:0000256" key="11">
    <source>
        <dbReference type="SAM" id="Coils"/>
    </source>
</evidence>
<dbReference type="Proteomes" id="UP000194457">
    <property type="component" value="Chromosome"/>
</dbReference>
<dbReference type="GO" id="GO:0015562">
    <property type="term" value="F:efflux transmembrane transporter activity"/>
    <property type="evidence" value="ECO:0007669"/>
    <property type="project" value="InterPro"/>
</dbReference>
<feature type="region of interest" description="Disordered" evidence="12">
    <location>
        <begin position="489"/>
        <end position="512"/>
    </location>
</feature>
<dbReference type="GO" id="GO:0009279">
    <property type="term" value="C:cell outer membrane"/>
    <property type="evidence" value="ECO:0007669"/>
    <property type="project" value="UniProtKB-SubCell"/>
</dbReference>